<dbReference type="PROSITE" id="PS00041">
    <property type="entry name" value="HTH_ARAC_FAMILY_1"/>
    <property type="match status" value="1"/>
</dbReference>
<dbReference type="InterPro" id="IPR009057">
    <property type="entry name" value="Homeodomain-like_sf"/>
</dbReference>
<protein>
    <submittedName>
        <fullName evidence="6">Helix-turn-helix domain-containing protein</fullName>
    </submittedName>
</protein>
<accession>A0A9D5P9B8</accession>
<comment type="caution">
    <text evidence="6">The sequence shown here is derived from an EMBL/GenBank/DDBJ whole genome shotgun (WGS) entry which is preliminary data.</text>
</comment>
<evidence type="ECO:0000313" key="7">
    <source>
        <dbReference type="Proteomes" id="UP000806522"/>
    </source>
</evidence>
<evidence type="ECO:0000256" key="4">
    <source>
        <dbReference type="SAM" id="Phobius"/>
    </source>
</evidence>
<dbReference type="InterPro" id="IPR020449">
    <property type="entry name" value="Tscrpt_reg_AraC-type_HTH"/>
</dbReference>
<keyword evidence="4" id="KW-0812">Transmembrane</keyword>
<gene>
    <name evidence="6" type="ORF">E7101_10245</name>
</gene>
<dbReference type="SUPFAM" id="SSF46689">
    <property type="entry name" value="Homeodomain-like"/>
    <property type="match status" value="1"/>
</dbReference>
<dbReference type="Gene3D" id="1.10.10.60">
    <property type="entry name" value="Homeodomain-like"/>
    <property type="match status" value="1"/>
</dbReference>
<dbReference type="InterPro" id="IPR011047">
    <property type="entry name" value="Quinoprotein_ADH-like_sf"/>
</dbReference>
<dbReference type="AlphaFoldDB" id="A0A9D5P9B8"/>
<dbReference type="SUPFAM" id="SSF50998">
    <property type="entry name" value="Quinoprotein alcohol dehydrogenase-like"/>
    <property type="match status" value="1"/>
</dbReference>
<dbReference type="Pfam" id="PF07494">
    <property type="entry name" value="Reg_prop"/>
    <property type="match status" value="1"/>
</dbReference>
<dbReference type="Pfam" id="PF07495">
    <property type="entry name" value="Y_Y_Y"/>
    <property type="match status" value="1"/>
</dbReference>
<evidence type="ECO:0000256" key="3">
    <source>
        <dbReference type="ARBA" id="ARBA00023163"/>
    </source>
</evidence>
<reference evidence="6" key="1">
    <citation type="submission" date="2019-04" db="EMBL/GenBank/DDBJ databases">
        <title>Evolution of Biomass-Degrading Anaerobic Consortia Revealed by Metagenomics.</title>
        <authorList>
            <person name="Peng X."/>
        </authorList>
    </citation>
    <scope>NUCLEOTIDE SEQUENCE</scope>
    <source>
        <strain evidence="6">SIG140</strain>
    </source>
</reference>
<dbReference type="Pfam" id="PF12833">
    <property type="entry name" value="HTH_18"/>
    <property type="match status" value="1"/>
</dbReference>
<dbReference type="PANTHER" id="PTHR43280:SF2">
    <property type="entry name" value="HTH-TYPE TRANSCRIPTIONAL REGULATOR EXSA"/>
    <property type="match status" value="1"/>
</dbReference>
<dbReference type="GO" id="GO:0003700">
    <property type="term" value="F:DNA-binding transcription factor activity"/>
    <property type="evidence" value="ECO:0007669"/>
    <property type="project" value="InterPro"/>
</dbReference>
<keyword evidence="1" id="KW-0805">Transcription regulation</keyword>
<sequence>MNLKRLLLILLSIITYVAAYPDGFVYSKYTVLDGLNDNHVQHILQLSDGRMAFTTLGNINLYDGYRFQTIHFNGKDIDRYTLSNYKGAYRVYESKDHLLWVKNFKQVWCADLKTNQYVSHLEAYFRNEGVRGSVIDLFVDSSLQIWLLTSRGLWNGQFGQMLKISGHWGQLQDVEFHKGKVFLFFSTGLVAAYDAKSGRLQYTSDAFGPQERSLYTETSMITKGSDGRIYQLRGNGWTHTVCLVFDPTTRRWQQLLKVPYLLHTMFVTQEGKIYISCAKGLWVIDQQQHSYVLKEHLKIDDGTTESAVSNTIYQDSEGGIWIGTYNHGLLYTHTLRNRMHSAPHLSDLGVTYAFPEKSDIKYYQASRITDTLVDSRGWKWIGTTDGVHLETPGKPVKRFYMEDGLASDFIHGITEDSNHHIWLSTSRGITQIRIPEFIFSSYSWADGALKGEYSDGKAATLPDGRIIMGGLNGWTLFHPDSLLMPEISLRPALVGLSVNGEPEEHVTFLQEKELDYQHNSLSFVFSAQNYAQPERTSYRYRLLNANDTTWKVVTPNNRQGILSNNGILSLSFVHLSPGDYTLQVMASLDADAWQGEMREFHFVIHHPWWSTTWAYLLYVVLICGFIVGCFALYRHQIKMRHNEEILLLKIKNLIEQVGQYERQTDMTESELKEEPKLSPSDNEFLTRAIKLVEENIDQPYTVEQLSRDLCMERTGLYKKLTLLMDTSPVIFIRNIRLRKAAEMLLQGEKSISEIAVATGFGSSSYFSKCFQKAYGCKPSEYTNKTNEEIS</sequence>
<dbReference type="InterPro" id="IPR011110">
    <property type="entry name" value="Reg_prop"/>
</dbReference>
<dbReference type="Gene3D" id="2.130.10.10">
    <property type="entry name" value="YVTN repeat-like/Quinoprotein amine dehydrogenase"/>
    <property type="match status" value="2"/>
</dbReference>
<keyword evidence="4" id="KW-1133">Transmembrane helix</keyword>
<dbReference type="GO" id="GO:0043565">
    <property type="term" value="F:sequence-specific DNA binding"/>
    <property type="evidence" value="ECO:0007669"/>
    <property type="project" value="InterPro"/>
</dbReference>
<dbReference type="InterPro" id="IPR018062">
    <property type="entry name" value="HTH_AraC-typ_CS"/>
</dbReference>
<keyword evidence="4" id="KW-0472">Membrane</keyword>
<keyword evidence="3" id="KW-0804">Transcription</keyword>
<dbReference type="InterPro" id="IPR013783">
    <property type="entry name" value="Ig-like_fold"/>
</dbReference>
<evidence type="ECO:0000256" key="1">
    <source>
        <dbReference type="ARBA" id="ARBA00023015"/>
    </source>
</evidence>
<dbReference type="Proteomes" id="UP000806522">
    <property type="component" value="Unassembled WGS sequence"/>
</dbReference>
<evidence type="ECO:0000259" key="5">
    <source>
        <dbReference type="PROSITE" id="PS01124"/>
    </source>
</evidence>
<feature type="transmembrane region" description="Helical" evidence="4">
    <location>
        <begin position="613"/>
        <end position="633"/>
    </location>
</feature>
<organism evidence="6 7">
    <name type="scientific">Xylanibacter ruminicola</name>
    <name type="common">Prevotella ruminicola</name>
    <dbReference type="NCBI Taxonomy" id="839"/>
    <lineage>
        <taxon>Bacteria</taxon>
        <taxon>Pseudomonadati</taxon>
        <taxon>Bacteroidota</taxon>
        <taxon>Bacteroidia</taxon>
        <taxon>Bacteroidales</taxon>
        <taxon>Prevotellaceae</taxon>
        <taxon>Xylanibacter</taxon>
    </lineage>
</organism>
<dbReference type="Gene3D" id="2.60.40.10">
    <property type="entry name" value="Immunoglobulins"/>
    <property type="match status" value="1"/>
</dbReference>
<name>A0A9D5P9B8_XYLRU</name>
<keyword evidence="2" id="KW-0238">DNA-binding</keyword>
<dbReference type="EMBL" id="SUYC01000011">
    <property type="protein sequence ID" value="MBE6271316.1"/>
    <property type="molecule type" value="Genomic_DNA"/>
</dbReference>
<evidence type="ECO:0000313" key="6">
    <source>
        <dbReference type="EMBL" id="MBE6271316.1"/>
    </source>
</evidence>
<dbReference type="PROSITE" id="PS01124">
    <property type="entry name" value="HTH_ARAC_FAMILY_2"/>
    <property type="match status" value="1"/>
</dbReference>
<dbReference type="SMART" id="SM00342">
    <property type="entry name" value="HTH_ARAC"/>
    <property type="match status" value="1"/>
</dbReference>
<evidence type="ECO:0000256" key="2">
    <source>
        <dbReference type="ARBA" id="ARBA00023125"/>
    </source>
</evidence>
<feature type="domain" description="HTH araC/xylS-type" evidence="5">
    <location>
        <begin position="686"/>
        <end position="784"/>
    </location>
</feature>
<dbReference type="InterPro" id="IPR011123">
    <property type="entry name" value="Y_Y_Y"/>
</dbReference>
<dbReference type="InterPro" id="IPR015943">
    <property type="entry name" value="WD40/YVTN_repeat-like_dom_sf"/>
</dbReference>
<dbReference type="InterPro" id="IPR018060">
    <property type="entry name" value="HTH_AraC"/>
</dbReference>
<dbReference type="SUPFAM" id="SSF63829">
    <property type="entry name" value="Calcium-dependent phosphotriesterase"/>
    <property type="match status" value="2"/>
</dbReference>
<proteinExistence type="predicted"/>
<dbReference type="PRINTS" id="PR00032">
    <property type="entry name" value="HTHARAC"/>
</dbReference>
<dbReference type="PANTHER" id="PTHR43280">
    <property type="entry name" value="ARAC-FAMILY TRANSCRIPTIONAL REGULATOR"/>
    <property type="match status" value="1"/>
</dbReference>